<evidence type="ECO:0000313" key="9">
    <source>
        <dbReference type="EMBL" id="NIJ43877.1"/>
    </source>
</evidence>
<comment type="pathway">
    <text evidence="2">Glycan biosynthesis; alginate biosynthesis.</text>
</comment>
<evidence type="ECO:0000313" key="10">
    <source>
        <dbReference type="Proteomes" id="UP000745859"/>
    </source>
</evidence>
<evidence type="ECO:0000256" key="2">
    <source>
        <dbReference type="ARBA" id="ARBA00005182"/>
    </source>
</evidence>
<feature type="domain" description="AlgX/AlgJ SGNH hydrolase-like" evidence="8">
    <location>
        <begin position="91"/>
        <end position="257"/>
    </location>
</feature>
<keyword evidence="3" id="KW-0808">Transferase</keyword>
<evidence type="ECO:0000259" key="8">
    <source>
        <dbReference type="Pfam" id="PF16822"/>
    </source>
</evidence>
<dbReference type="InterPro" id="IPR031811">
    <property type="entry name" value="ALGX/ALGJ_SGNH-like"/>
</dbReference>
<gene>
    <name evidence="9" type="ORF">FHR24_000316</name>
</gene>
<evidence type="ECO:0000256" key="6">
    <source>
        <dbReference type="ARBA" id="ARBA00022841"/>
    </source>
</evidence>
<dbReference type="Proteomes" id="UP000745859">
    <property type="component" value="Unassembled WGS sequence"/>
</dbReference>
<comment type="caution">
    <text evidence="9">The sequence shown here is derived from an EMBL/GenBank/DDBJ whole genome shotgun (WGS) entry which is preliminary data.</text>
</comment>
<keyword evidence="6" id="KW-0016">Alginate biosynthesis</keyword>
<feature type="chain" id="PRO_5047465199" description="AlgX/AlgJ SGNH hydrolase-like domain-containing protein" evidence="7">
    <location>
        <begin position="23"/>
        <end position="368"/>
    </location>
</feature>
<dbReference type="EMBL" id="JAASQL010000001">
    <property type="protein sequence ID" value="NIJ43877.1"/>
    <property type="molecule type" value="Genomic_DNA"/>
</dbReference>
<evidence type="ECO:0000256" key="3">
    <source>
        <dbReference type="ARBA" id="ARBA00022679"/>
    </source>
</evidence>
<evidence type="ECO:0000256" key="7">
    <source>
        <dbReference type="SAM" id="SignalP"/>
    </source>
</evidence>
<accession>A0ABX0U9X5</accession>
<proteinExistence type="predicted"/>
<keyword evidence="4 7" id="KW-0732">Signal</keyword>
<dbReference type="Pfam" id="PF16822">
    <property type="entry name" value="ALGX"/>
    <property type="match status" value="1"/>
</dbReference>
<protein>
    <recommendedName>
        <fullName evidence="8">AlgX/AlgJ SGNH hydrolase-like domain-containing protein</fullName>
    </recommendedName>
</protein>
<evidence type="ECO:0000256" key="1">
    <source>
        <dbReference type="ARBA" id="ARBA00004418"/>
    </source>
</evidence>
<evidence type="ECO:0000256" key="4">
    <source>
        <dbReference type="ARBA" id="ARBA00022729"/>
    </source>
</evidence>
<feature type="signal peptide" evidence="7">
    <location>
        <begin position="1"/>
        <end position="22"/>
    </location>
</feature>
<keyword evidence="5" id="KW-0574">Periplasm</keyword>
<organism evidence="9 10">
    <name type="scientific">Wenyingzhuangia heitensis</name>
    <dbReference type="NCBI Taxonomy" id="1487859"/>
    <lineage>
        <taxon>Bacteria</taxon>
        <taxon>Pseudomonadati</taxon>
        <taxon>Bacteroidota</taxon>
        <taxon>Flavobacteriia</taxon>
        <taxon>Flavobacteriales</taxon>
        <taxon>Flavobacteriaceae</taxon>
        <taxon>Wenyingzhuangia</taxon>
    </lineage>
</organism>
<comment type="subcellular location">
    <subcellularLocation>
        <location evidence="1">Periplasm</location>
    </subcellularLocation>
</comment>
<keyword evidence="10" id="KW-1185">Reference proteome</keyword>
<name>A0ABX0U9X5_9FLAO</name>
<evidence type="ECO:0000256" key="5">
    <source>
        <dbReference type="ARBA" id="ARBA00022764"/>
    </source>
</evidence>
<dbReference type="RefSeq" id="WP_167182891.1">
    <property type="nucleotide sequence ID" value="NZ_JAASQL010000001.1"/>
</dbReference>
<sequence length="368" mass="43139">MKGKIVLISCFMLMLLAPTVLMFTSFEDSFKKDENRELTSFNVSSLRDIKKTIIDLKNFYKDNYGTKFILYNLYKNKISDPLNESPSNNKVIYGKENWLFLGNNYNDAFSEAKGELVFNKEEIYKINKNLNIIKSWCTTKNIQLYICVVPGKHTIYKEYLPYKIKQNKTKLDQFIEIYPATIDLRASLNKAKKKNQIYFKKDTHWNHIGAFEGYLKMMEMIKVNNKNLKSLTNSDILSITYNGSKVGDISGILNENEKEIRPEVILKNNIGKKGVKKIKVPYYHRLSKDSYEKRYINPNALNQQKILLLRDSFSSSLIHYFRATFKEVVFVYNHCFDEKIILDEAPDILLYEIGERVLDSFLTIQEDK</sequence>
<reference evidence="9 10" key="1">
    <citation type="submission" date="2020-03" db="EMBL/GenBank/DDBJ databases">
        <title>Genomic Encyclopedia of Type Strains, Phase IV (KMG-IV): sequencing the most valuable type-strain genomes for metagenomic binning, comparative biology and taxonomic classification.</title>
        <authorList>
            <person name="Goeker M."/>
        </authorList>
    </citation>
    <scope>NUCLEOTIDE SEQUENCE [LARGE SCALE GENOMIC DNA]</scope>
    <source>
        <strain evidence="9 10">DSM 101599</strain>
    </source>
</reference>